<dbReference type="RefSeq" id="WP_051738082.1">
    <property type="nucleotide sequence ID" value="NZ_BAAAUZ010000012.1"/>
</dbReference>
<reference evidence="2" key="1">
    <citation type="journal article" date="2014" name="Int. J. Syst. Evol. Microbiol.">
        <title>Complete genome sequence of Corynebacterium casei LMG S-19264T (=DSM 44701T), isolated from a smear-ripened cheese.</title>
        <authorList>
            <consortium name="US DOE Joint Genome Institute (JGI-PGF)"/>
            <person name="Walter F."/>
            <person name="Albersmeier A."/>
            <person name="Kalinowski J."/>
            <person name="Ruckert C."/>
        </authorList>
    </citation>
    <scope>NUCLEOTIDE SEQUENCE</scope>
    <source>
        <strain evidence="2">VKM Ac-1069</strain>
    </source>
</reference>
<evidence type="ECO:0000313" key="3">
    <source>
        <dbReference type="Proteomes" id="UP001143463"/>
    </source>
</evidence>
<keyword evidence="3" id="KW-1185">Reference proteome</keyword>
<dbReference type="PANTHER" id="PTHR43372">
    <property type="entry name" value="FATTY-ACID AMIDE HYDROLASE"/>
    <property type="match status" value="1"/>
</dbReference>
<feature type="domain" description="Amidase" evidence="1">
    <location>
        <begin position="42"/>
        <end position="476"/>
    </location>
</feature>
<accession>A0A9W6L824</accession>
<comment type="caution">
    <text evidence="2">The sequence shown here is derived from an EMBL/GenBank/DDBJ whole genome shotgun (WGS) entry which is preliminary data.</text>
</comment>
<dbReference type="InterPro" id="IPR052739">
    <property type="entry name" value="FAAH2"/>
</dbReference>
<dbReference type="Proteomes" id="UP001143463">
    <property type="component" value="Unassembled WGS sequence"/>
</dbReference>
<proteinExistence type="predicted"/>
<name>A0A9W6L824_9PSEU</name>
<dbReference type="AlphaFoldDB" id="A0A9W6L824"/>
<evidence type="ECO:0000259" key="1">
    <source>
        <dbReference type="Pfam" id="PF01425"/>
    </source>
</evidence>
<dbReference type="EMBL" id="BSFQ01000039">
    <property type="protein sequence ID" value="GLL14963.1"/>
    <property type="molecule type" value="Genomic_DNA"/>
</dbReference>
<protein>
    <submittedName>
        <fullName evidence="2">Amidase</fullName>
    </submittedName>
</protein>
<gene>
    <name evidence="2" type="ORF">GCM10017577_61120</name>
</gene>
<dbReference type="PANTHER" id="PTHR43372:SF4">
    <property type="entry name" value="FATTY-ACID AMIDE HYDROLASE 2"/>
    <property type="match status" value="1"/>
</dbReference>
<dbReference type="InterPro" id="IPR023631">
    <property type="entry name" value="Amidase_dom"/>
</dbReference>
<organism evidence="2 3">
    <name type="scientific">Pseudonocardia halophobica</name>
    <dbReference type="NCBI Taxonomy" id="29401"/>
    <lineage>
        <taxon>Bacteria</taxon>
        <taxon>Bacillati</taxon>
        <taxon>Actinomycetota</taxon>
        <taxon>Actinomycetes</taxon>
        <taxon>Pseudonocardiales</taxon>
        <taxon>Pseudonocardiaceae</taxon>
        <taxon>Pseudonocardia</taxon>
    </lineage>
</organism>
<evidence type="ECO:0000313" key="2">
    <source>
        <dbReference type="EMBL" id="GLL14963.1"/>
    </source>
</evidence>
<dbReference type="Gene3D" id="3.90.1300.10">
    <property type="entry name" value="Amidase signature (AS) domain"/>
    <property type="match status" value="1"/>
</dbReference>
<dbReference type="InterPro" id="IPR036928">
    <property type="entry name" value="AS_sf"/>
</dbReference>
<sequence>MTAPTVGSAGSASGTLPSLAALDGTRMLADLDSGAVTARALLEEHLALLDGAGGELNAVVDRDDEGARAAADAVDAARAAGEPVGPLAGLPVTIKDAFDAAGMRTSHGRLSDARQATVDSPLVRRLREAGAVVVGKTNVPVYLADHQSVNEDLGRTLNPFDRERSPGGSSGGSGAAVAAGIAVADFGSDLAGSLRVPAAWCGLFGHRPSNGIVSKLGHMPWPEGGLLEPMVSAVGPMTRSAADSARFLDAIAGAEGLDAHAWRLELPPARVTSLAGARVAVWLDDPACPVDSETRDAIRAFADALDRAGAQVEELTAPPVRGEEAIELFVRLQAGEVVHGLDPEAFARSVHLAGAGATGRAGDMARGHVQSLRDALNDFEAQRAIAARWAEIHERHHVVLCPAAPCAAPRHSDVPNDRRTLELDGRPYPAGDAVGAWSRISGLGGGPATVVPLGAGAASGLPIGAQLLGRYLDDRTPLAVAALAEEAGLVGFTAPEGF</sequence>
<dbReference type="SUPFAM" id="SSF75304">
    <property type="entry name" value="Amidase signature (AS) enzymes"/>
    <property type="match status" value="1"/>
</dbReference>
<dbReference type="GO" id="GO:0012505">
    <property type="term" value="C:endomembrane system"/>
    <property type="evidence" value="ECO:0007669"/>
    <property type="project" value="TreeGrafter"/>
</dbReference>
<dbReference type="Pfam" id="PF01425">
    <property type="entry name" value="Amidase"/>
    <property type="match status" value="1"/>
</dbReference>
<reference evidence="2" key="2">
    <citation type="submission" date="2023-01" db="EMBL/GenBank/DDBJ databases">
        <authorList>
            <person name="Sun Q."/>
            <person name="Evtushenko L."/>
        </authorList>
    </citation>
    <scope>NUCLEOTIDE SEQUENCE</scope>
    <source>
        <strain evidence="2">VKM Ac-1069</strain>
    </source>
</reference>